<evidence type="ECO:0000313" key="4">
    <source>
        <dbReference type="Proteomes" id="UP001231189"/>
    </source>
</evidence>
<protein>
    <submittedName>
        <fullName evidence="3">Uncharacterized protein</fullName>
    </submittedName>
</protein>
<keyword evidence="1" id="KW-0175">Coiled coil</keyword>
<organism evidence="3 4">
    <name type="scientific">Lolium multiflorum</name>
    <name type="common">Italian ryegrass</name>
    <name type="synonym">Lolium perenne subsp. multiflorum</name>
    <dbReference type="NCBI Taxonomy" id="4521"/>
    <lineage>
        <taxon>Eukaryota</taxon>
        <taxon>Viridiplantae</taxon>
        <taxon>Streptophyta</taxon>
        <taxon>Embryophyta</taxon>
        <taxon>Tracheophyta</taxon>
        <taxon>Spermatophyta</taxon>
        <taxon>Magnoliopsida</taxon>
        <taxon>Liliopsida</taxon>
        <taxon>Poales</taxon>
        <taxon>Poaceae</taxon>
        <taxon>BOP clade</taxon>
        <taxon>Pooideae</taxon>
        <taxon>Poodae</taxon>
        <taxon>Poeae</taxon>
        <taxon>Poeae Chloroplast Group 2 (Poeae type)</taxon>
        <taxon>Loliodinae</taxon>
        <taxon>Loliinae</taxon>
        <taxon>Lolium</taxon>
    </lineage>
</organism>
<evidence type="ECO:0000256" key="2">
    <source>
        <dbReference type="SAM" id="MobiDB-lite"/>
    </source>
</evidence>
<feature type="compositionally biased region" description="Acidic residues" evidence="2">
    <location>
        <begin position="78"/>
        <end position="90"/>
    </location>
</feature>
<proteinExistence type="predicted"/>
<name>A0AAD8SNT1_LOLMU</name>
<comment type="caution">
    <text evidence="3">The sequence shown here is derived from an EMBL/GenBank/DDBJ whole genome shotgun (WGS) entry which is preliminary data.</text>
</comment>
<keyword evidence="4" id="KW-1185">Reference proteome</keyword>
<dbReference type="Gene3D" id="1.20.5.1700">
    <property type="match status" value="1"/>
</dbReference>
<gene>
    <name evidence="3" type="ORF">QYE76_049213</name>
</gene>
<feature type="region of interest" description="Disordered" evidence="2">
    <location>
        <begin position="65"/>
        <end position="209"/>
    </location>
</feature>
<reference evidence="3" key="1">
    <citation type="submission" date="2023-07" db="EMBL/GenBank/DDBJ databases">
        <title>A chromosome-level genome assembly of Lolium multiflorum.</title>
        <authorList>
            <person name="Chen Y."/>
            <person name="Copetti D."/>
            <person name="Kolliker R."/>
            <person name="Studer B."/>
        </authorList>
    </citation>
    <scope>NUCLEOTIDE SEQUENCE</scope>
    <source>
        <strain evidence="3">02402/16</strain>
        <tissue evidence="3">Leaf</tissue>
    </source>
</reference>
<feature type="coiled-coil region" evidence="1">
    <location>
        <begin position="260"/>
        <end position="308"/>
    </location>
</feature>
<dbReference type="Proteomes" id="UP001231189">
    <property type="component" value="Unassembled WGS sequence"/>
</dbReference>
<feature type="compositionally biased region" description="Acidic residues" evidence="2">
    <location>
        <begin position="99"/>
        <end position="111"/>
    </location>
</feature>
<feature type="compositionally biased region" description="Acidic residues" evidence="2">
    <location>
        <begin position="160"/>
        <end position="173"/>
    </location>
</feature>
<sequence>MSRPHQLWLYTGKDDKSRVSSADLSADEVRDEVRRLTCLSMKDNIVLTSARLPYDFRHLPAEASTVAQCYPPTPESGVEPEDDDDDSEGTEDAHHIFEESDVQGDDTPEDDALTKSRRRKRIDEDFITTAESSPSGRDDDADETVSPRPAVRSSSGFFAAEDDLDLPNDDDEDPLAKRAKLLSGKSEPTKESNPSPAEPTPPSTTSVEKVPVSRVIHSGNAPASSVARDHPIYATVDAVVDFAEQFTRLESENAHLRKVIKTLADQVLEANRLAADAKNENSSLKDELKKLRRQMKDEKDARREAAVAADKKEGVLRESITNLLGAADITITRARMLQEESTSDALSLAAESNVQILGLLQRTKGALLRLYSMIFPKMKQDKTLGEMADAFLIDPSESVEVLKRHSRLFGAVLTFQLLMGHGMGSELEKLSKALPVDDNNCLVNLEPFKQSAVICAHQLLKLVDEAKTKAAPEAAPGSSSALP</sequence>
<accession>A0AAD8SNT1</accession>
<dbReference type="AlphaFoldDB" id="A0AAD8SNT1"/>
<evidence type="ECO:0000256" key="1">
    <source>
        <dbReference type="SAM" id="Coils"/>
    </source>
</evidence>
<dbReference type="EMBL" id="JAUUTY010000003">
    <property type="protein sequence ID" value="KAK1661054.1"/>
    <property type="molecule type" value="Genomic_DNA"/>
</dbReference>
<evidence type="ECO:0000313" key="3">
    <source>
        <dbReference type="EMBL" id="KAK1661054.1"/>
    </source>
</evidence>